<dbReference type="AlphaFoldDB" id="A0AAN7SXT6"/>
<feature type="transmembrane region" description="Helical" evidence="2">
    <location>
        <begin position="107"/>
        <end position="129"/>
    </location>
</feature>
<feature type="compositionally biased region" description="Basic and acidic residues" evidence="1">
    <location>
        <begin position="411"/>
        <end position="435"/>
    </location>
</feature>
<feature type="transmembrane region" description="Helical" evidence="2">
    <location>
        <begin position="149"/>
        <end position="166"/>
    </location>
</feature>
<sequence length="489" mass="53757">MAELLGNPNVMQDLRDIDPAASDKEVATLLAENRYKLGFYDIVNGKEMHAATHEGSDQRWGLIKLTGDVTSRSLTLNGRVTYGAVPNPSISNTAVGMVNRKRRIWQAIIDAVMLLTELTIFAVVLAYYLDGKSDPFNDFFNSNRFGPRFVLTALALILSAGWRTTSQEVTLMAPYRNMARAFRNDTGVPGKRSILAATACTPFTAFHKGLVLRNYLIAAVAMSAVLSEVLLVAVSGVPFNTGQIKPSLQASTFVSLGILLIMALTTIAVMLHHRTSAGGTRRLPRSPNTLAGVWIYLCGSGLAQHDHRDGEEDGQSAPPLNQEGLVARYSSGNYGFACAVGVDGITRWTIDEAAVLHSSRPETLQEKRDRQQRPYQLDWPVGAAEGRPYTPSAYSSTGPNEPPGRSSLRPRSHEVNAQDNDSRRRQQRYGDEKPQPSDSRTIQRKGLGGDKQDAAEHDLGERLPLRSGDESAEHGWWVTPKRQTRFRDS</sequence>
<keyword evidence="2" id="KW-0812">Transmembrane</keyword>
<protein>
    <submittedName>
        <fullName evidence="3">Uncharacterized protein</fullName>
    </submittedName>
</protein>
<proteinExistence type="predicted"/>
<keyword evidence="4" id="KW-1185">Reference proteome</keyword>
<dbReference type="Pfam" id="PF11915">
    <property type="entry name" value="DUF3433"/>
    <property type="match status" value="1"/>
</dbReference>
<dbReference type="PANTHER" id="PTHR37544:SF3">
    <property type="entry name" value="SPRAY"/>
    <property type="match status" value="1"/>
</dbReference>
<evidence type="ECO:0000256" key="2">
    <source>
        <dbReference type="SAM" id="Phobius"/>
    </source>
</evidence>
<accession>A0AAN7SXT6</accession>
<keyword evidence="2" id="KW-0472">Membrane</keyword>
<evidence type="ECO:0000313" key="3">
    <source>
        <dbReference type="EMBL" id="KAK5083577.1"/>
    </source>
</evidence>
<comment type="caution">
    <text evidence="3">The sequence shown here is derived from an EMBL/GenBank/DDBJ whole genome shotgun (WGS) entry which is preliminary data.</text>
</comment>
<feature type="region of interest" description="Disordered" evidence="1">
    <location>
        <begin position="359"/>
        <end position="489"/>
    </location>
</feature>
<keyword evidence="2" id="KW-1133">Transmembrane helix</keyword>
<organism evidence="3 4">
    <name type="scientific">Lithohypha guttulata</name>
    <dbReference type="NCBI Taxonomy" id="1690604"/>
    <lineage>
        <taxon>Eukaryota</taxon>
        <taxon>Fungi</taxon>
        <taxon>Dikarya</taxon>
        <taxon>Ascomycota</taxon>
        <taxon>Pezizomycotina</taxon>
        <taxon>Eurotiomycetes</taxon>
        <taxon>Chaetothyriomycetidae</taxon>
        <taxon>Chaetothyriales</taxon>
        <taxon>Trichomeriaceae</taxon>
        <taxon>Lithohypha</taxon>
    </lineage>
</organism>
<dbReference type="Proteomes" id="UP001309876">
    <property type="component" value="Unassembled WGS sequence"/>
</dbReference>
<dbReference type="EMBL" id="JAVRRJ010000006">
    <property type="protein sequence ID" value="KAK5083577.1"/>
    <property type="molecule type" value="Genomic_DNA"/>
</dbReference>
<feature type="compositionally biased region" description="Basic and acidic residues" evidence="1">
    <location>
        <begin position="359"/>
        <end position="372"/>
    </location>
</feature>
<feature type="transmembrane region" description="Helical" evidence="2">
    <location>
        <begin position="215"/>
        <end position="239"/>
    </location>
</feature>
<dbReference type="InterPro" id="IPR021840">
    <property type="entry name" value="DUF3433"/>
</dbReference>
<feature type="transmembrane region" description="Helical" evidence="2">
    <location>
        <begin position="251"/>
        <end position="272"/>
    </location>
</feature>
<feature type="compositionally biased region" description="Basic and acidic residues" evidence="1">
    <location>
        <begin position="447"/>
        <end position="473"/>
    </location>
</feature>
<gene>
    <name evidence="3" type="ORF">LTR05_006080</name>
</gene>
<name>A0AAN7SXT6_9EURO</name>
<evidence type="ECO:0000256" key="1">
    <source>
        <dbReference type="SAM" id="MobiDB-lite"/>
    </source>
</evidence>
<evidence type="ECO:0000313" key="4">
    <source>
        <dbReference type="Proteomes" id="UP001309876"/>
    </source>
</evidence>
<reference evidence="3 4" key="1">
    <citation type="submission" date="2023-08" db="EMBL/GenBank/DDBJ databases">
        <title>Black Yeasts Isolated from many extreme environments.</title>
        <authorList>
            <person name="Coleine C."/>
            <person name="Stajich J.E."/>
            <person name="Selbmann L."/>
        </authorList>
    </citation>
    <scope>NUCLEOTIDE SEQUENCE [LARGE SCALE GENOMIC DNA]</scope>
    <source>
        <strain evidence="3 4">CCFEE 5910</strain>
    </source>
</reference>
<dbReference type="PANTHER" id="PTHR37544">
    <property type="entry name" value="SPRAY-RELATED"/>
    <property type="match status" value="1"/>
</dbReference>